<evidence type="ECO:0000313" key="3">
    <source>
        <dbReference type="Proteomes" id="UP001206128"/>
    </source>
</evidence>
<protein>
    <submittedName>
        <fullName evidence="2">Helix-turn-helix domain-containing protein</fullName>
    </submittedName>
</protein>
<keyword evidence="3" id="KW-1185">Reference proteome</keyword>
<gene>
    <name evidence="2" type="ORF">LX83_002690</name>
</gene>
<proteinExistence type="predicted"/>
<evidence type="ECO:0000313" key="2">
    <source>
        <dbReference type="EMBL" id="MCP2165832.1"/>
    </source>
</evidence>
<dbReference type="GO" id="GO:0003677">
    <property type="term" value="F:DNA binding"/>
    <property type="evidence" value="ECO:0007669"/>
    <property type="project" value="InterPro"/>
</dbReference>
<dbReference type="RefSeq" id="WP_253771011.1">
    <property type="nucleotide sequence ID" value="NZ_JAMTCK010000005.1"/>
</dbReference>
<accession>A0AAE3KGF7</accession>
<sequence>MGGKQAPKIEHVQVAATLRRMREEAGISRERAADMLACTVSKISDLETGRSKPKPVELEKLLNEYGVAPEEQADLIEFARTSRGRRPRGPFSAPALPGHHRRAADLEAQATSIVFYSSEIIPGILQVRPYAEAMVSWGKEGRSDEVSNLVTTRMQRAAALSRTNRAPLRYWCVLGEAALWTNIGGPKVMCEQLAHLIQLNLTMENVVIQILPLGSGPHAFLGITATLYQLPDPAPDILMMDTHSRMVFQDRSSDVELAKHHLELIKAKALGREDSTEFMQQRHQELQVG</sequence>
<dbReference type="Proteomes" id="UP001206128">
    <property type="component" value="Unassembled WGS sequence"/>
</dbReference>
<dbReference type="Pfam" id="PF19054">
    <property type="entry name" value="DUF5753"/>
    <property type="match status" value="1"/>
</dbReference>
<name>A0AAE3KGF7_9PSEU</name>
<reference evidence="2" key="1">
    <citation type="submission" date="2022-06" db="EMBL/GenBank/DDBJ databases">
        <title>Genomic Encyclopedia of Archaeal and Bacterial Type Strains, Phase II (KMG-II): from individual species to whole genera.</title>
        <authorList>
            <person name="Goeker M."/>
        </authorList>
    </citation>
    <scope>NUCLEOTIDE SEQUENCE</scope>
    <source>
        <strain evidence="2">DSM 43935</strain>
    </source>
</reference>
<dbReference type="SMART" id="SM00530">
    <property type="entry name" value="HTH_XRE"/>
    <property type="match status" value="1"/>
</dbReference>
<dbReference type="SUPFAM" id="SSF47413">
    <property type="entry name" value="lambda repressor-like DNA-binding domains"/>
    <property type="match status" value="1"/>
</dbReference>
<dbReference type="Gene3D" id="1.10.260.40">
    <property type="entry name" value="lambda repressor-like DNA-binding domains"/>
    <property type="match status" value="1"/>
</dbReference>
<organism evidence="2 3">
    <name type="scientific">Goodfellowiella coeruleoviolacea</name>
    <dbReference type="NCBI Taxonomy" id="334858"/>
    <lineage>
        <taxon>Bacteria</taxon>
        <taxon>Bacillati</taxon>
        <taxon>Actinomycetota</taxon>
        <taxon>Actinomycetes</taxon>
        <taxon>Pseudonocardiales</taxon>
        <taxon>Pseudonocardiaceae</taxon>
        <taxon>Goodfellowiella</taxon>
    </lineage>
</organism>
<comment type="caution">
    <text evidence="2">The sequence shown here is derived from an EMBL/GenBank/DDBJ whole genome shotgun (WGS) entry which is preliminary data.</text>
</comment>
<evidence type="ECO:0000259" key="1">
    <source>
        <dbReference type="PROSITE" id="PS50943"/>
    </source>
</evidence>
<dbReference type="EMBL" id="JAMTCK010000005">
    <property type="protein sequence ID" value="MCP2165832.1"/>
    <property type="molecule type" value="Genomic_DNA"/>
</dbReference>
<dbReference type="PROSITE" id="PS50943">
    <property type="entry name" value="HTH_CROC1"/>
    <property type="match status" value="1"/>
</dbReference>
<dbReference type="AlphaFoldDB" id="A0AAE3KGF7"/>
<dbReference type="InterPro" id="IPR001387">
    <property type="entry name" value="Cro/C1-type_HTH"/>
</dbReference>
<dbReference type="Pfam" id="PF13560">
    <property type="entry name" value="HTH_31"/>
    <property type="match status" value="1"/>
</dbReference>
<dbReference type="InterPro" id="IPR010982">
    <property type="entry name" value="Lambda_DNA-bd_dom_sf"/>
</dbReference>
<dbReference type="InterPro" id="IPR043917">
    <property type="entry name" value="DUF5753"/>
</dbReference>
<feature type="domain" description="HTH cro/C1-type" evidence="1">
    <location>
        <begin position="18"/>
        <end position="72"/>
    </location>
</feature>
<dbReference type="CDD" id="cd00093">
    <property type="entry name" value="HTH_XRE"/>
    <property type="match status" value="1"/>
</dbReference>